<accession>A0AAD6KZQ4</accession>
<dbReference type="PROSITE" id="PS51485">
    <property type="entry name" value="PHYTOCYANIN"/>
    <property type="match status" value="1"/>
</dbReference>
<dbReference type="InterPro" id="IPR008972">
    <property type="entry name" value="Cupredoxin"/>
</dbReference>
<proteinExistence type="predicted"/>
<dbReference type="Gene3D" id="2.60.40.420">
    <property type="entry name" value="Cupredoxins - blue copper proteins"/>
    <property type="match status" value="1"/>
</dbReference>
<evidence type="ECO:0000313" key="4">
    <source>
        <dbReference type="Proteomes" id="UP001162972"/>
    </source>
</evidence>
<name>A0AAD6KZQ4_9ROSI</name>
<evidence type="ECO:0000256" key="1">
    <source>
        <dbReference type="SAM" id="SignalP"/>
    </source>
</evidence>
<feature type="signal peptide" evidence="1">
    <location>
        <begin position="1"/>
        <end position="23"/>
    </location>
</feature>
<organism evidence="3 4">
    <name type="scientific">Salix udensis</name>
    <dbReference type="NCBI Taxonomy" id="889485"/>
    <lineage>
        <taxon>Eukaryota</taxon>
        <taxon>Viridiplantae</taxon>
        <taxon>Streptophyta</taxon>
        <taxon>Embryophyta</taxon>
        <taxon>Tracheophyta</taxon>
        <taxon>Spermatophyta</taxon>
        <taxon>Magnoliopsida</taxon>
        <taxon>eudicotyledons</taxon>
        <taxon>Gunneridae</taxon>
        <taxon>Pentapetalae</taxon>
        <taxon>rosids</taxon>
        <taxon>fabids</taxon>
        <taxon>Malpighiales</taxon>
        <taxon>Salicaceae</taxon>
        <taxon>Saliceae</taxon>
        <taxon>Salix</taxon>
    </lineage>
</organism>
<dbReference type="Pfam" id="PF02298">
    <property type="entry name" value="Cu_bind_like"/>
    <property type="match status" value="1"/>
</dbReference>
<dbReference type="InterPro" id="IPR003245">
    <property type="entry name" value="Phytocyanin_dom"/>
</dbReference>
<dbReference type="Proteomes" id="UP001162972">
    <property type="component" value="Chromosome 10"/>
</dbReference>
<sequence length="73" mass="7789">MALVKRAVALLTAMTLMLELIHAAVYKVGDSAGWTTSGNVDYKQWSATKTFQVGDVISGCSCGKLAHELGLIF</sequence>
<comment type="caution">
    <text evidence="3">The sequence shown here is derived from an EMBL/GenBank/DDBJ whole genome shotgun (WGS) entry which is preliminary data.</text>
</comment>
<keyword evidence="4" id="KW-1185">Reference proteome</keyword>
<dbReference type="GO" id="GO:0009055">
    <property type="term" value="F:electron transfer activity"/>
    <property type="evidence" value="ECO:0007669"/>
    <property type="project" value="InterPro"/>
</dbReference>
<evidence type="ECO:0000259" key="2">
    <source>
        <dbReference type="PROSITE" id="PS51485"/>
    </source>
</evidence>
<dbReference type="EMBL" id="JAPFFJ010000003">
    <property type="protein sequence ID" value="KAJ6431407.1"/>
    <property type="molecule type" value="Genomic_DNA"/>
</dbReference>
<dbReference type="AlphaFoldDB" id="A0AAD6KZQ4"/>
<feature type="chain" id="PRO_5042291060" description="Phytocyanin domain-containing protein" evidence="1">
    <location>
        <begin position="24"/>
        <end position="73"/>
    </location>
</feature>
<gene>
    <name evidence="3" type="ORF">OIU84_018815</name>
</gene>
<feature type="domain" description="Phytocyanin" evidence="2">
    <location>
        <begin position="24"/>
        <end position="73"/>
    </location>
</feature>
<keyword evidence="1" id="KW-0732">Signal</keyword>
<dbReference type="SUPFAM" id="SSF49503">
    <property type="entry name" value="Cupredoxins"/>
    <property type="match status" value="1"/>
</dbReference>
<evidence type="ECO:0000313" key="3">
    <source>
        <dbReference type="EMBL" id="KAJ6431407.1"/>
    </source>
</evidence>
<reference evidence="3 4" key="1">
    <citation type="journal article" date="2023" name="Int. J. Mol. Sci.">
        <title>De Novo Assembly and Annotation of 11 Diverse Shrub Willow (Salix) Genomes Reveals Novel Gene Organization in Sex-Linked Regions.</title>
        <authorList>
            <person name="Hyden B."/>
            <person name="Feng K."/>
            <person name="Yates T.B."/>
            <person name="Jawdy S."/>
            <person name="Cereghino C."/>
            <person name="Smart L.B."/>
            <person name="Muchero W."/>
        </authorList>
    </citation>
    <scope>NUCLEOTIDE SEQUENCE [LARGE SCALE GENOMIC DNA]</scope>
    <source>
        <tissue evidence="3">Shoot tip</tissue>
    </source>
</reference>
<protein>
    <recommendedName>
        <fullName evidence="2">Phytocyanin domain-containing protein</fullName>
    </recommendedName>
</protein>